<keyword evidence="4" id="KW-1185">Reference proteome</keyword>
<dbReference type="Proteomes" id="UP000007844">
    <property type="component" value="Chromosome"/>
</dbReference>
<feature type="domain" description="TPM" evidence="2">
    <location>
        <begin position="108"/>
        <end position="187"/>
    </location>
</feature>
<dbReference type="InterPro" id="IPR007621">
    <property type="entry name" value="TPM_dom"/>
</dbReference>
<dbReference type="PANTHER" id="PTHR30373:SF8">
    <property type="entry name" value="BLL7265 PROTEIN"/>
    <property type="match status" value="1"/>
</dbReference>
<dbReference type="KEGG" id="daf:Desaf_2848"/>
<reference evidence="3 4" key="1">
    <citation type="journal article" date="2011" name="J. Bacteriol.">
        <title>Genome sequence of the mercury-methylating and pleomorphic Desulfovibrio africanus Strain Walvis Bay.</title>
        <authorList>
            <person name="Brown S.D."/>
            <person name="Wall J.D."/>
            <person name="Kucken A.M."/>
            <person name="Gilmour C.C."/>
            <person name="Podar M."/>
            <person name="Brandt C.C."/>
            <person name="Teshima H."/>
            <person name="Detter J.C."/>
            <person name="Han C.S."/>
            <person name="Land M.L."/>
            <person name="Lucas S."/>
            <person name="Han J."/>
            <person name="Pennacchio L."/>
            <person name="Nolan M."/>
            <person name="Pitluck S."/>
            <person name="Woyke T."/>
            <person name="Goodwin L."/>
            <person name="Palumbo A.V."/>
            <person name="Elias D.A."/>
        </authorList>
    </citation>
    <scope>NUCLEOTIDE SEQUENCE [LARGE SCALE GENOMIC DNA]</scope>
    <source>
        <strain evidence="3 4">Walvis Bay</strain>
    </source>
</reference>
<protein>
    <recommendedName>
        <fullName evidence="2">TPM domain-containing protein</fullName>
    </recommendedName>
</protein>
<evidence type="ECO:0000256" key="1">
    <source>
        <dbReference type="SAM" id="Phobius"/>
    </source>
</evidence>
<evidence type="ECO:0000259" key="2">
    <source>
        <dbReference type="Pfam" id="PF04536"/>
    </source>
</evidence>
<dbReference type="RefSeq" id="WP_014260831.1">
    <property type="nucleotide sequence ID" value="NC_016629.1"/>
</dbReference>
<feature type="transmembrane region" description="Helical" evidence="1">
    <location>
        <begin position="46"/>
        <end position="65"/>
    </location>
</feature>
<dbReference type="PANTHER" id="PTHR30373">
    <property type="entry name" value="UPF0603 PROTEIN YGCG"/>
    <property type="match status" value="1"/>
</dbReference>
<dbReference type="Pfam" id="PF04536">
    <property type="entry name" value="TPM_phosphatase"/>
    <property type="match status" value="1"/>
</dbReference>
<dbReference type="EMBL" id="CP003221">
    <property type="protein sequence ID" value="EGJ51161.1"/>
    <property type="molecule type" value="Genomic_DNA"/>
</dbReference>
<accession>F3Z1M6</accession>
<gene>
    <name evidence="3" type="ORF">Desaf_2848</name>
</gene>
<keyword evidence="1" id="KW-0472">Membrane</keyword>
<feature type="transmembrane region" description="Helical" evidence="1">
    <location>
        <begin position="71"/>
        <end position="89"/>
    </location>
</feature>
<keyword evidence="1" id="KW-0812">Transmembrane</keyword>
<dbReference type="Gene3D" id="3.10.310.50">
    <property type="match status" value="1"/>
</dbReference>
<dbReference type="HOGENOM" id="CLU_086382_0_1_7"/>
<keyword evidence="1" id="KW-1133">Transmembrane helix</keyword>
<evidence type="ECO:0000313" key="3">
    <source>
        <dbReference type="EMBL" id="EGJ51161.1"/>
    </source>
</evidence>
<organism evidence="3 4">
    <name type="scientific">Desulfocurvibacter africanus subsp. africanus str. Walvis Bay</name>
    <dbReference type="NCBI Taxonomy" id="690850"/>
    <lineage>
        <taxon>Bacteria</taxon>
        <taxon>Pseudomonadati</taxon>
        <taxon>Thermodesulfobacteriota</taxon>
        <taxon>Desulfovibrionia</taxon>
        <taxon>Desulfovibrionales</taxon>
        <taxon>Desulfovibrionaceae</taxon>
        <taxon>Desulfocurvibacter</taxon>
    </lineage>
</organism>
<evidence type="ECO:0000313" key="4">
    <source>
        <dbReference type="Proteomes" id="UP000007844"/>
    </source>
</evidence>
<dbReference type="STRING" id="690850.Desaf_2848"/>
<dbReference type="AlphaFoldDB" id="F3Z1M6"/>
<name>F3Z1M6_DESAF</name>
<sequence>MKNVVASMLSEAEHGTVAACVAEAERDTSAEIAIVLADHSSDYGRASTAGAMSLSLFAAALLALILGWDSMWLFLLLFALLYPGARFLLGRFPGLKRLYITDAELDEEVLEAATVAFYEHGLSLTRERNAVLVYVSAFERRVRIVADTGMAAKEKQATWDSVASELAETMRQGRASQGLCAAVRRLGGLAAAHYPPRPDDLDELQNVIIGSPKTNEF</sequence>
<proteinExistence type="predicted"/>
<dbReference type="eggNOG" id="COG3762">
    <property type="taxonomic scope" value="Bacteria"/>
</dbReference>